<dbReference type="PANTHER" id="PTHR44688:SF16">
    <property type="entry name" value="DNA-BINDING TRANSCRIPTIONAL ACTIVATOR DEVR_DOSR"/>
    <property type="match status" value="1"/>
</dbReference>
<dbReference type="InterPro" id="IPR001789">
    <property type="entry name" value="Sig_transdc_resp-reg_receiver"/>
</dbReference>
<dbReference type="PROSITE" id="PS50110">
    <property type="entry name" value="RESPONSE_REGULATORY"/>
    <property type="match status" value="1"/>
</dbReference>
<organism evidence="7 8">
    <name type="scientific">Shewanella maritima</name>
    <dbReference type="NCBI Taxonomy" id="2520507"/>
    <lineage>
        <taxon>Bacteria</taxon>
        <taxon>Pseudomonadati</taxon>
        <taxon>Pseudomonadota</taxon>
        <taxon>Gammaproteobacteria</taxon>
        <taxon>Alteromonadales</taxon>
        <taxon>Shewanellaceae</taxon>
        <taxon>Shewanella</taxon>
    </lineage>
</organism>
<keyword evidence="1" id="KW-0805">Transcription regulation</keyword>
<proteinExistence type="predicted"/>
<dbReference type="PANTHER" id="PTHR44688">
    <property type="entry name" value="DNA-BINDING TRANSCRIPTIONAL ACTIVATOR DEVR_DOSR"/>
    <property type="match status" value="1"/>
</dbReference>
<dbReference type="InterPro" id="IPR011006">
    <property type="entry name" value="CheY-like_superfamily"/>
</dbReference>
<feature type="domain" description="Response regulatory" evidence="6">
    <location>
        <begin position="5"/>
        <end position="119"/>
    </location>
</feature>
<evidence type="ECO:0000256" key="4">
    <source>
        <dbReference type="PROSITE-ProRule" id="PRU00169"/>
    </source>
</evidence>
<keyword evidence="8" id="KW-1185">Reference proteome</keyword>
<dbReference type="Pfam" id="PF00196">
    <property type="entry name" value="GerE"/>
    <property type="match status" value="1"/>
</dbReference>
<evidence type="ECO:0000313" key="8">
    <source>
        <dbReference type="Proteomes" id="UP000291106"/>
    </source>
</evidence>
<dbReference type="PRINTS" id="PR00038">
    <property type="entry name" value="HTHLUXR"/>
</dbReference>
<evidence type="ECO:0000259" key="5">
    <source>
        <dbReference type="PROSITE" id="PS50043"/>
    </source>
</evidence>
<dbReference type="KEGG" id="smai:EXU30_13310"/>
<protein>
    <submittedName>
        <fullName evidence="7">Response regulator transcription factor</fullName>
    </submittedName>
</protein>
<dbReference type="Pfam" id="PF00072">
    <property type="entry name" value="Response_reg"/>
    <property type="match status" value="1"/>
</dbReference>
<dbReference type="CDD" id="cd17537">
    <property type="entry name" value="REC_FixJ"/>
    <property type="match status" value="1"/>
</dbReference>
<dbReference type="GO" id="GO:0006355">
    <property type="term" value="P:regulation of DNA-templated transcription"/>
    <property type="evidence" value="ECO:0007669"/>
    <property type="project" value="InterPro"/>
</dbReference>
<dbReference type="CDD" id="cd06170">
    <property type="entry name" value="LuxR_C_like"/>
    <property type="match status" value="1"/>
</dbReference>
<keyword evidence="4" id="KW-0597">Phosphoprotein</keyword>
<keyword evidence="3" id="KW-0804">Transcription</keyword>
<dbReference type="Gene3D" id="1.10.10.10">
    <property type="entry name" value="Winged helix-like DNA-binding domain superfamily/Winged helix DNA-binding domain"/>
    <property type="match status" value="1"/>
</dbReference>
<dbReference type="Proteomes" id="UP000291106">
    <property type="component" value="Chromosome"/>
</dbReference>
<dbReference type="GO" id="GO:0000160">
    <property type="term" value="P:phosphorelay signal transduction system"/>
    <property type="evidence" value="ECO:0007669"/>
    <property type="project" value="InterPro"/>
</dbReference>
<evidence type="ECO:0000256" key="2">
    <source>
        <dbReference type="ARBA" id="ARBA00023125"/>
    </source>
</evidence>
<dbReference type="GO" id="GO:0003677">
    <property type="term" value="F:DNA binding"/>
    <property type="evidence" value="ECO:0007669"/>
    <property type="project" value="UniProtKB-KW"/>
</dbReference>
<evidence type="ECO:0000256" key="1">
    <source>
        <dbReference type="ARBA" id="ARBA00023015"/>
    </source>
</evidence>
<dbReference type="SMART" id="SM00448">
    <property type="entry name" value="REC"/>
    <property type="match status" value="1"/>
</dbReference>
<dbReference type="SUPFAM" id="SSF52172">
    <property type="entry name" value="CheY-like"/>
    <property type="match status" value="1"/>
</dbReference>
<dbReference type="SMART" id="SM00421">
    <property type="entry name" value="HTH_LUXR"/>
    <property type="match status" value="1"/>
</dbReference>
<name>A0A411PIY9_9GAMM</name>
<feature type="modified residue" description="4-aspartylphosphate" evidence="4">
    <location>
        <position position="54"/>
    </location>
</feature>
<keyword evidence="2" id="KW-0238">DNA-binding</keyword>
<dbReference type="InterPro" id="IPR000792">
    <property type="entry name" value="Tscrpt_reg_LuxR_C"/>
</dbReference>
<evidence type="ECO:0000256" key="3">
    <source>
        <dbReference type="ARBA" id="ARBA00023163"/>
    </source>
</evidence>
<gene>
    <name evidence="7" type="ORF">EXU30_13310</name>
</gene>
<reference evidence="7 8" key="1">
    <citation type="submission" date="2019-02" db="EMBL/GenBank/DDBJ databases">
        <title>Shewanella sp. D4-2 isolated from Dokdo Island.</title>
        <authorList>
            <person name="Baek K."/>
        </authorList>
    </citation>
    <scope>NUCLEOTIDE SEQUENCE [LARGE SCALE GENOMIC DNA]</scope>
    <source>
        <strain evidence="7 8">D4-2</strain>
    </source>
</reference>
<accession>A0A411PIY9</accession>
<dbReference type="AlphaFoldDB" id="A0A411PIY9"/>
<sequence length="195" mass="21459">MNNQAVYLVDDDEAILDSISFLMEGFDYQLTCFSSGEQFLEQIDLAQVGCVILDARMPGFSGPEVHKRLTQAQSPLAVIFLTAHGDVPMAVEALKSGAFEFFQKPVDGQALASAITKGLTYSQQQYDQLAQKALIEGLSKREKQIFSLIVAGKTNKEMANELCVAVRTIEVHRAKLMLKLNVSNLAELMQLSKLA</sequence>
<dbReference type="OrthoDB" id="9802186at2"/>
<dbReference type="RefSeq" id="WP_130600797.1">
    <property type="nucleotide sequence ID" value="NZ_CP036200.1"/>
</dbReference>
<dbReference type="EMBL" id="CP036200">
    <property type="protein sequence ID" value="QBF83561.1"/>
    <property type="molecule type" value="Genomic_DNA"/>
</dbReference>
<dbReference type="InterPro" id="IPR036388">
    <property type="entry name" value="WH-like_DNA-bd_sf"/>
</dbReference>
<evidence type="ECO:0000313" key="7">
    <source>
        <dbReference type="EMBL" id="QBF83561.1"/>
    </source>
</evidence>
<evidence type="ECO:0000259" key="6">
    <source>
        <dbReference type="PROSITE" id="PS50110"/>
    </source>
</evidence>
<dbReference type="PROSITE" id="PS50043">
    <property type="entry name" value="HTH_LUXR_2"/>
    <property type="match status" value="1"/>
</dbReference>
<dbReference type="Gene3D" id="3.40.50.2300">
    <property type="match status" value="1"/>
</dbReference>
<feature type="domain" description="HTH luxR-type" evidence="5">
    <location>
        <begin position="131"/>
        <end position="195"/>
    </location>
</feature>